<keyword evidence="2" id="KW-0732">Signal</keyword>
<sequence>MRDVVVATNIGVSTAATAGAAAASAVLAAKTTTTTATGGLWFKVLAGAVGVVVTGAAVTAVIALSGGGAGQTAVLTVTPMDEGIRDFEFVGAEFRSVDGRTTELITEQEVMEGNTGTATDIPYFVRGEPQYVDIDSDNDLDAAILISVVAGGSTPQLYVWLWEDGKAVQAKYPAAVTEDCGDHVEAFRPVVGALEVDLTTGARCEPDARLQSQTYRVTVVDGYPVRTTPGFGSVDTCDPAIRPVVGDWEGEPPLVAPATDAPGVAEAADIQRVELLSRQPHYAPDWQLARVTLTDGAQSCGWVRPG</sequence>
<keyword evidence="1" id="KW-1133">Transmembrane helix</keyword>
<comment type="caution">
    <text evidence="3">The sequence shown here is derived from an EMBL/GenBank/DDBJ whole genome shotgun (WGS) entry which is preliminary data.</text>
</comment>
<dbReference type="EMBL" id="VLLL01000006">
    <property type="protein sequence ID" value="TWJ12010.1"/>
    <property type="molecule type" value="Genomic_DNA"/>
</dbReference>
<evidence type="ECO:0000313" key="3">
    <source>
        <dbReference type="EMBL" id="TWJ12010.1"/>
    </source>
</evidence>
<proteinExistence type="predicted"/>
<feature type="chain" id="PRO_5038809725" evidence="2">
    <location>
        <begin position="19"/>
        <end position="306"/>
    </location>
</feature>
<evidence type="ECO:0000256" key="1">
    <source>
        <dbReference type="SAM" id="Phobius"/>
    </source>
</evidence>
<name>A0A562V275_9ACTN</name>
<evidence type="ECO:0000313" key="4">
    <source>
        <dbReference type="Proteomes" id="UP000321617"/>
    </source>
</evidence>
<keyword evidence="1" id="KW-0472">Membrane</keyword>
<feature type="transmembrane region" description="Helical" evidence="1">
    <location>
        <begin position="44"/>
        <end position="64"/>
    </location>
</feature>
<keyword evidence="4" id="KW-1185">Reference proteome</keyword>
<gene>
    <name evidence="3" type="ORF">LX16_2755</name>
</gene>
<protein>
    <submittedName>
        <fullName evidence="3">Uncharacterized protein</fullName>
    </submittedName>
</protein>
<dbReference type="AlphaFoldDB" id="A0A562V275"/>
<feature type="signal peptide" evidence="2">
    <location>
        <begin position="1"/>
        <end position="18"/>
    </location>
</feature>
<keyword evidence="1" id="KW-0812">Transmembrane</keyword>
<dbReference type="Proteomes" id="UP000321617">
    <property type="component" value="Unassembled WGS sequence"/>
</dbReference>
<reference evidence="3 4" key="1">
    <citation type="journal article" date="2013" name="Stand. Genomic Sci.">
        <title>Genomic Encyclopedia of Type Strains, Phase I: The one thousand microbial genomes (KMG-I) project.</title>
        <authorList>
            <person name="Kyrpides N.C."/>
            <person name="Woyke T."/>
            <person name="Eisen J.A."/>
            <person name="Garrity G."/>
            <person name="Lilburn T.G."/>
            <person name="Beck B.J."/>
            <person name="Whitman W.B."/>
            <person name="Hugenholtz P."/>
            <person name="Klenk H.P."/>
        </authorList>
    </citation>
    <scope>NUCLEOTIDE SEQUENCE [LARGE SCALE GENOMIC DNA]</scope>
    <source>
        <strain evidence="3 4">DSM 45044</strain>
    </source>
</reference>
<accession>A0A562V275</accession>
<organism evidence="3 4">
    <name type="scientific">Stackebrandtia albiflava</name>
    <dbReference type="NCBI Taxonomy" id="406432"/>
    <lineage>
        <taxon>Bacteria</taxon>
        <taxon>Bacillati</taxon>
        <taxon>Actinomycetota</taxon>
        <taxon>Actinomycetes</taxon>
        <taxon>Glycomycetales</taxon>
        <taxon>Glycomycetaceae</taxon>
        <taxon>Stackebrandtia</taxon>
    </lineage>
</organism>
<evidence type="ECO:0000256" key="2">
    <source>
        <dbReference type="SAM" id="SignalP"/>
    </source>
</evidence>